<evidence type="ECO:0000256" key="6">
    <source>
        <dbReference type="RuleBase" id="RU363032"/>
    </source>
</evidence>
<evidence type="ECO:0000256" key="5">
    <source>
        <dbReference type="ARBA" id="ARBA00023136"/>
    </source>
</evidence>
<dbReference type="PANTHER" id="PTHR30177">
    <property type="entry name" value="GLYCINE BETAINE/L-PROLINE TRANSPORT SYSTEM PERMEASE PROTEIN PROW"/>
    <property type="match status" value="1"/>
</dbReference>
<evidence type="ECO:0000313" key="8">
    <source>
        <dbReference type="EMBL" id="MFC4542454.1"/>
    </source>
</evidence>
<dbReference type="PANTHER" id="PTHR30177:SF4">
    <property type="entry name" value="OSMOPROTECTANT IMPORT PERMEASE PROTEIN OSMW"/>
    <property type="match status" value="1"/>
</dbReference>
<dbReference type="AlphaFoldDB" id="A0ABD5PQ33"/>
<evidence type="ECO:0000313" key="9">
    <source>
        <dbReference type="Proteomes" id="UP001595898"/>
    </source>
</evidence>
<keyword evidence="9" id="KW-1185">Reference proteome</keyword>
<organism evidence="8 9">
    <name type="scientific">Halosolutus amylolyticus</name>
    <dbReference type="NCBI Taxonomy" id="2932267"/>
    <lineage>
        <taxon>Archaea</taxon>
        <taxon>Methanobacteriati</taxon>
        <taxon>Methanobacteriota</taxon>
        <taxon>Stenosarchaea group</taxon>
        <taxon>Halobacteria</taxon>
        <taxon>Halobacteriales</taxon>
        <taxon>Natrialbaceae</taxon>
        <taxon>Halosolutus</taxon>
    </lineage>
</organism>
<feature type="transmembrane region" description="Helical" evidence="6">
    <location>
        <begin position="143"/>
        <end position="169"/>
    </location>
</feature>
<dbReference type="GO" id="GO:0005886">
    <property type="term" value="C:plasma membrane"/>
    <property type="evidence" value="ECO:0007669"/>
    <property type="project" value="UniProtKB-SubCell"/>
</dbReference>
<evidence type="ECO:0000256" key="3">
    <source>
        <dbReference type="ARBA" id="ARBA00022692"/>
    </source>
</evidence>
<sequence>MNAVVLVVDTVADLVTYLVNNSDALVKLTIEHIDIIALSIGIAVPIGVITGAAITANDRLATIVIWLAGIMMTIPSIALFGLLIPIFGIGDPPVVVALVMYSQLPIIRNTYVGLQQVDPAAIEAGRGLGMSRLQRLRHVQFPIALPVIMAGVRNAVVILIGIAAIGAYIGAGGLGRPIFDGIRDAYTSQIVVATIVLSALALLVDYVLGVVEQFLRLRNGEDIDRTLPTRLVQGVLE</sequence>
<dbReference type="InterPro" id="IPR051204">
    <property type="entry name" value="ABC_transp_perm/SBD"/>
</dbReference>
<evidence type="ECO:0000256" key="4">
    <source>
        <dbReference type="ARBA" id="ARBA00022989"/>
    </source>
</evidence>
<gene>
    <name evidence="8" type="ORF">ACFO5R_11015</name>
</gene>
<evidence type="ECO:0000259" key="7">
    <source>
        <dbReference type="PROSITE" id="PS50928"/>
    </source>
</evidence>
<dbReference type="Pfam" id="PF00528">
    <property type="entry name" value="BPD_transp_1"/>
    <property type="match status" value="1"/>
</dbReference>
<protein>
    <submittedName>
        <fullName evidence="8">ABC transporter permease</fullName>
    </submittedName>
</protein>
<evidence type="ECO:0000256" key="2">
    <source>
        <dbReference type="ARBA" id="ARBA00022448"/>
    </source>
</evidence>
<dbReference type="InterPro" id="IPR035906">
    <property type="entry name" value="MetI-like_sf"/>
</dbReference>
<dbReference type="PROSITE" id="PS50928">
    <property type="entry name" value="ABC_TM1"/>
    <property type="match status" value="1"/>
</dbReference>
<name>A0ABD5PQ33_9EURY</name>
<dbReference type="Proteomes" id="UP001595898">
    <property type="component" value="Unassembled WGS sequence"/>
</dbReference>
<comment type="similarity">
    <text evidence="6">Belongs to the binding-protein-dependent transport system permease family.</text>
</comment>
<comment type="caution">
    <text evidence="8">The sequence shown here is derived from an EMBL/GenBank/DDBJ whole genome shotgun (WGS) entry which is preliminary data.</text>
</comment>
<reference evidence="8 9" key="1">
    <citation type="journal article" date="2019" name="Int. J. Syst. Evol. Microbiol.">
        <title>The Global Catalogue of Microorganisms (GCM) 10K type strain sequencing project: providing services to taxonomists for standard genome sequencing and annotation.</title>
        <authorList>
            <consortium name="The Broad Institute Genomics Platform"/>
            <consortium name="The Broad Institute Genome Sequencing Center for Infectious Disease"/>
            <person name="Wu L."/>
            <person name="Ma J."/>
        </authorList>
    </citation>
    <scope>NUCLEOTIDE SEQUENCE [LARGE SCALE GENOMIC DNA]</scope>
    <source>
        <strain evidence="8 9">WLHS5</strain>
    </source>
</reference>
<keyword evidence="5 6" id="KW-0472">Membrane</keyword>
<dbReference type="RefSeq" id="WP_265339303.1">
    <property type="nucleotide sequence ID" value="NZ_JALIQP010000004.1"/>
</dbReference>
<feature type="transmembrane region" description="Helical" evidence="6">
    <location>
        <begin position="35"/>
        <end position="54"/>
    </location>
</feature>
<keyword evidence="4 6" id="KW-1133">Transmembrane helix</keyword>
<proteinExistence type="inferred from homology"/>
<dbReference type="Gene3D" id="1.10.3720.10">
    <property type="entry name" value="MetI-like"/>
    <property type="match status" value="1"/>
</dbReference>
<accession>A0ABD5PQ33</accession>
<dbReference type="SUPFAM" id="SSF161098">
    <property type="entry name" value="MetI-like"/>
    <property type="match status" value="1"/>
</dbReference>
<keyword evidence="3 6" id="KW-0812">Transmembrane</keyword>
<feature type="transmembrane region" description="Helical" evidence="6">
    <location>
        <begin position="189"/>
        <end position="208"/>
    </location>
</feature>
<evidence type="ECO:0000256" key="1">
    <source>
        <dbReference type="ARBA" id="ARBA00004141"/>
    </source>
</evidence>
<dbReference type="CDD" id="cd06261">
    <property type="entry name" value="TM_PBP2"/>
    <property type="match status" value="1"/>
</dbReference>
<feature type="transmembrane region" description="Helical" evidence="6">
    <location>
        <begin position="60"/>
        <end position="84"/>
    </location>
</feature>
<comment type="subcellular location">
    <subcellularLocation>
        <location evidence="6">Cell membrane</location>
        <topology evidence="6">Multi-pass membrane protein</topology>
    </subcellularLocation>
    <subcellularLocation>
        <location evidence="1">Membrane</location>
        <topology evidence="1">Multi-pass membrane protein</topology>
    </subcellularLocation>
</comment>
<dbReference type="FunFam" id="1.10.3720.10:FF:000001">
    <property type="entry name" value="Glycine betaine ABC transporter, permease"/>
    <property type="match status" value="1"/>
</dbReference>
<keyword evidence="2 6" id="KW-0813">Transport</keyword>
<dbReference type="EMBL" id="JBHSFA010000005">
    <property type="protein sequence ID" value="MFC4542454.1"/>
    <property type="molecule type" value="Genomic_DNA"/>
</dbReference>
<feature type="domain" description="ABC transmembrane type-1" evidence="7">
    <location>
        <begin position="29"/>
        <end position="208"/>
    </location>
</feature>
<dbReference type="InterPro" id="IPR000515">
    <property type="entry name" value="MetI-like"/>
</dbReference>